<proteinExistence type="predicted"/>
<organism evidence="2 3">
    <name type="scientific">Gymnopilus junonius</name>
    <name type="common">Spectacular rustgill mushroom</name>
    <name type="synonym">Gymnopilus spectabilis subsp. junonius</name>
    <dbReference type="NCBI Taxonomy" id="109634"/>
    <lineage>
        <taxon>Eukaryota</taxon>
        <taxon>Fungi</taxon>
        <taxon>Dikarya</taxon>
        <taxon>Basidiomycota</taxon>
        <taxon>Agaricomycotina</taxon>
        <taxon>Agaricomycetes</taxon>
        <taxon>Agaricomycetidae</taxon>
        <taxon>Agaricales</taxon>
        <taxon>Agaricineae</taxon>
        <taxon>Hymenogastraceae</taxon>
        <taxon>Gymnopilus</taxon>
    </lineage>
</organism>
<gene>
    <name evidence="2" type="ORF">CPB84DRAFT_1840648</name>
</gene>
<evidence type="ECO:0000313" key="3">
    <source>
        <dbReference type="Proteomes" id="UP000724874"/>
    </source>
</evidence>
<dbReference type="Pfam" id="PF25907">
    <property type="entry name" value="DUF7962"/>
    <property type="match status" value="1"/>
</dbReference>
<dbReference type="AlphaFoldDB" id="A0A9P5TVN7"/>
<dbReference type="PROSITE" id="PS50404">
    <property type="entry name" value="GST_NTER"/>
    <property type="match status" value="1"/>
</dbReference>
<dbReference type="OrthoDB" id="202840at2759"/>
<evidence type="ECO:0000313" key="2">
    <source>
        <dbReference type="EMBL" id="KAF8913862.1"/>
    </source>
</evidence>
<dbReference type="PANTHER" id="PTHR12782">
    <property type="entry name" value="MICROSOMAL PROSTAGLANDIN E SYNTHASE-2"/>
    <property type="match status" value="1"/>
</dbReference>
<reference evidence="2" key="1">
    <citation type="submission" date="2020-11" db="EMBL/GenBank/DDBJ databases">
        <authorList>
            <consortium name="DOE Joint Genome Institute"/>
            <person name="Ahrendt S."/>
            <person name="Riley R."/>
            <person name="Andreopoulos W."/>
            <person name="LaButti K."/>
            <person name="Pangilinan J."/>
            <person name="Ruiz-duenas F.J."/>
            <person name="Barrasa J.M."/>
            <person name="Sanchez-Garcia M."/>
            <person name="Camarero S."/>
            <person name="Miyauchi S."/>
            <person name="Serrano A."/>
            <person name="Linde D."/>
            <person name="Babiker R."/>
            <person name="Drula E."/>
            <person name="Ayuso-Fernandez I."/>
            <person name="Pacheco R."/>
            <person name="Padilla G."/>
            <person name="Ferreira P."/>
            <person name="Barriuso J."/>
            <person name="Kellner H."/>
            <person name="Castanera R."/>
            <person name="Alfaro M."/>
            <person name="Ramirez L."/>
            <person name="Pisabarro A.G."/>
            <person name="Kuo A."/>
            <person name="Tritt A."/>
            <person name="Lipzen A."/>
            <person name="He G."/>
            <person name="Yan M."/>
            <person name="Ng V."/>
            <person name="Cullen D."/>
            <person name="Martin F."/>
            <person name="Rosso M.-N."/>
            <person name="Henrissat B."/>
            <person name="Hibbett D."/>
            <person name="Martinez A.T."/>
            <person name="Grigoriev I.V."/>
        </authorList>
    </citation>
    <scope>NUCLEOTIDE SEQUENCE</scope>
    <source>
        <strain evidence="2">AH 44721</strain>
    </source>
</reference>
<dbReference type="InterPro" id="IPR058268">
    <property type="entry name" value="DUF7962"/>
</dbReference>
<dbReference type="InterPro" id="IPR036249">
    <property type="entry name" value="Thioredoxin-like_sf"/>
</dbReference>
<dbReference type="Gene3D" id="3.40.30.110">
    <property type="match status" value="1"/>
</dbReference>
<name>A0A9P5TVN7_GYMJU</name>
<dbReference type="InterPro" id="IPR036282">
    <property type="entry name" value="Glutathione-S-Trfase_C_sf"/>
</dbReference>
<dbReference type="InterPro" id="IPR004045">
    <property type="entry name" value="Glutathione_S-Trfase_N"/>
</dbReference>
<dbReference type="SUPFAM" id="SSF47616">
    <property type="entry name" value="GST C-terminal domain-like"/>
    <property type="match status" value="1"/>
</dbReference>
<dbReference type="Proteomes" id="UP000724874">
    <property type="component" value="Unassembled WGS sequence"/>
</dbReference>
<dbReference type="GO" id="GO:0005739">
    <property type="term" value="C:mitochondrion"/>
    <property type="evidence" value="ECO:0007669"/>
    <property type="project" value="TreeGrafter"/>
</dbReference>
<dbReference type="Gene3D" id="1.20.1050.10">
    <property type="match status" value="1"/>
</dbReference>
<dbReference type="SUPFAM" id="SSF52833">
    <property type="entry name" value="Thioredoxin-like"/>
    <property type="match status" value="1"/>
</dbReference>
<feature type="domain" description="GST N-terminal" evidence="1">
    <location>
        <begin position="5"/>
        <end position="85"/>
    </location>
</feature>
<comment type="caution">
    <text evidence="2">The sequence shown here is derived from an EMBL/GenBank/DDBJ whole genome shotgun (WGS) entry which is preliminary data.</text>
</comment>
<keyword evidence="3" id="KW-1185">Reference proteome</keyword>
<dbReference type="PANTHER" id="PTHR12782:SF5">
    <property type="entry name" value="PROSTAGLANDIN E SYNTHASE 2"/>
    <property type="match status" value="1"/>
</dbReference>
<protein>
    <recommendedName>
        <fullName evidence="1">GST N-terminal domain-containing protein</fullName>
    </recommendedName>
</protein>
<dbReference type="PROSITE" id="PS51354">
    <property type="entry name" value="GLUTAREDOXIN_2"/>
    <property type="match status" value="1"/>
</dbReference>
<accession>A0A9P5TVN7</accession>
<dbReference type="Pfam" id="PF13417">
    <property type="entry name" value="GST_N_3"/>
    <property type="match status" value="1"/>
</dbReference>
<evidence type="ECO:0000259" key="1">
    <source>
        <dbReference type="PROSITE" id="PS50404"/>
    </source>
</evidence>
<sequence>MSTQEPVIIYRYDTSPFSHKIDNVLSLKKINYSKVDVSPTLPRPEITDYLGISYRRIPILAIGNDIYCDTSLIISALERRFPAEKGFETVFPLPKNGGSPDTGLIRAFSKFYADDSLFPLAADLLPWARFPKAFIDDRSKLRGSAINTNAIAENVPNTQSLISSHVLLVEEQLKDSREWLFNTVRPSIADISVHFVFAWARSFKGSNTIFDAKKFPFTIQWLDRMTALINKERQAQAVATKLSGEDAAVKITSYAHEPYNVVGFDVGDASLLRFAIGDVVQVAPVDTGRSYPTTGKLVALSQEEITLEVQGSKGLVRCHFPRLSFFIRPAPLTKL</sequence>
<dbReference type="EMBL" id="JADNYJ010000001">
    <property type="protein sequence ID" value="KAF8913862.1"/>
    <property type="molecule type" value="Genomic_DNA"/>
</dbReference>